<proteinExistence type="predicted"/>
<protein>
    <submittedName>
        <fullName evidence="1">Uncharacterized protein</fullName>
    </submittedName>
</protein>
<dbReference type="KEGG" id="lmoi:VV02_18150"/>
<dbReference type="STRING" id="571913.VV02_18150"/>
<name>A0A0K1JL78_9MICO</name>
<sequence>MLRWSLALLTVLAFVYAVFPYLTRSDVRSLEARTDTSGHQLWYADSGRGYSLSPHRGGQREDGEVVRAWTWRGDTARPYEPLSDWGLVAVLAGTSAAAYAVSRPTTRARAFRRRS</sequence>
<dbReference type="EMBL" id="CP011112">
    <property type="protein sequence ID" value="AKU17325.1"/>
    <property type="molecule type" value="Genomic_DNA"/>
</dbReference>
<reference evidence="1 2" key="1">
    <citation type="submission" date="2015-03" db="EMBL/GenBank/DDBJ databases">
        <title>Luteipulveratus halotolerans sp. nov., a novel actinobacterium (Dermacoccaceae) from Sarawak, Malaysia.</title>
        <authorList>
            <person name="Juboi H."/>
            <person name="Basik A."/>
            <person name="Shamsul S.S."/>
            <person name="Arnold P."/>
            <person name="Schmitt E.K."/>
            <person name="Sanglier J.-J."/>
            <person name="Yeo T."/>
        </authorList>
    </citation>
    <scope>NUCLEOTIDE SEQUENCE [LARGE SCALE GENOMIC DNA]</scope>
    <source>
        <strain evidence="1 2">MN07-A0370</strain>
    </source>
</reference>
<evidence type="ECO:0000313" key="1">
    <source>
        <dbReference type="EMBL" id="AKU17325.1"/>
    </source>
</evidence>
<evidence type="ECO:0000313" key="2">
    <source>
        <dbReference type="Proteomes" id="UP000066480"/>
    </source>
</evidence>
<gene>
    <name evidence="1" type="ORF">VV02_18150</name>
</gene>
<dbReference type="Proteomes" id="UP000066480">
    <property type="component" value="Chromosome"/>
</dbReference>
<keyword evidence="2" id="KW-1185">Reference proteome</keyword>
<dbReference type="AlphaFoldDB" id="A0A0K1JL78"/>
<organism evidence="1 2">
    <name type="scientific">Luteipulveratus mongoliensis</name>
    <dbReference type="NCBI Taxonomy" id="571913"/>
    <lineage>
        <taxon>Bacteria</taxon>
        <taxon>Bacillati</taxon>
        <taxon>Actinomycetota</taxon>
        <taxon>Actinomycetes</taxon>
        <taxon>Micrococcales</taxon>
        <taxon>Dermacoccaceae</taxon>
        <taxon>Luteipulveratus</taxon>
    </lineage>
</organism>
<accession>A0A0K1JL78</accession>